<accession>A0A923MHH6</accession>
<dbReference type="Proteomes" id="UP000620327">
    <property type="component" value="Unassembled WGS sequence"/>
</dbReference>
<name>A0A923MHH6_9FIRM</name>
<keyword evidence="3" id="KW-1185">Reference proteome</keyword>
<feature type="domain" description="PucR C-terminal helix-turn-helix" evidence="1">
    <location>
        <begin position="334"/>
        <end position="387"/>
    </location>
</feature>
<reference evidence="2" key="1">
    <citation type="submission" date="2020-08" db="EMBL/GenBank/DDBJ databases">
        <title>Genome public.</title>
        <authorList>
            <person name="Liu C."/>
            <person name="Sun Q."/>
        </authorList>
    </citation>
    <scope>NUCLEOTIDE SEQUENCE</scope>
    <source>
        <strain evidence="2">BX15</strain>
    </source>
</reference>
<comment type="caution">
    <text evidence="2">The sequence shown here is derived from an EMBL/GenBank/DDBJ whole genome shotgun (WGS) entry which is preliminary data.</text>
</comment>
<protein>
    <submittedName>
        <fullName evidence="2">Helix-turn-helix domain-containing protein</fullName>
    </submittedName>
</protein>
<dbReference type="EMBL" id="JACOQI010000002">
    <property type="protein sequence ID" value="MBC5769334.1"/>
    <property type="molecule type" value="Genomic_DNA"/>
</dbReference>
<dbReference type="PANTHER" id="PTHR33744:SF15">
    <property type="entry name" value="CARBOHYDRATE DIACID REGULATOR"/>
    <property type="match status" value="1"/>
</dbReference>
<evidence type="ECO:0000313" key="3">
    <source>
        <dbReference type="Proteomes" id="UP000620327"/>
    </source>
</evidence>
<evidence type="ECO:0000313" key="2">
    <source>
        <dbReference type="EMBL" id="MBC5769334.1"/>
    </source>
</evidence>
<sequence>MGDTQWENCGAETLLEEFFAQDDLRQLAESAGKILDCPLLVLDDTFHVAAYRLPQGFSDELFQNVVSCGEITYEAGVLISRSPALSEGRADFLQLPGSPYPRRFALLVSAGVQLGCLICVDTDGHLEKIPAQTWELVERILAKQLFVEASRQDKPFETAEDILMHLLDGGFSSAAYFQLQAANTYLADFHPRTFALVDLAAYHSVYAGKRRLKEALEARLPDSHPFLYKGDVFLFLHEDEDAQAFDDLAEEFHLKVLISEPLDELFDLPKLYPTAREALELMRDERFHGERVCSAAQLRIPLLLKNLEGRGGLISVELRRLAAHDREKNTQYCETLYYYLICCRSLKKTCDALYTHRNTVLYRIRRLQEDFDIPLDDPSFHADLLLGVSLILFENKGPDFFLHTPKNEA</sequence>
<dbReference type="InterPro" id="IPR051448">
    <property type="entry name" value="CdaR-like_regulators"/>
</dbReference>
<dbReference type="PANTHER" id="PTHR33744">
    <property type="entry name" value="CARBOHYDRATE DIACID REGULATOR"/>
    <property type="match status" value="1"/>
</dbReference>
<dbReference type="Gene3D" id="1.10.10.2840">
    <property type="entry name" value="PucR C-terminal helix-turn-helix domain"/>
    <property type="match status" value="1"/>
</dbReference>
<dbReference type="InterPro" id="IPR025736">
    <property type="entry name" value="PucR_C-HTH_dom"/>
</dbReference>
<dbReference type="AlphaFoldDB" id="A0A923MHH6"/>
<dbReference type="RefSeq" id="WP_187013709.1">
    <property type="nucleotide sequence ID" value="NZ_JACOQI010000002.1"/>
</dbReference>
<dbReference type="InterPro" id="IPR042070">
    <property type="entry name" value="PucR_C-HTH_sf"/>
</dbReference>
<evidence type="ECO:0000259" key="1">
    <source>
        <dbReference type="Pfam" id="PF13556"/>
    </source>
</evidence>
<dbReference type="Pfam" id="PF13556">
    <property type="entry name" value="HTH_30"/>
    <property type="match status" value="1"/>
</dbReference>
<organism evidence="2 3">
    <name type="scientific">Dysosmobacter segnis</name>
    <dbReference type="NCBI Taxonomy" id="2763042"/>
    <lineage>
        <taxon>Bacteria</taxon>
        <taxon>Bacillati</taxon>
        <taxon>Bacillota</taxon>
        <taxon>Clostridia</taxon>
        <taxon>Eubacteriales</taxon>
        <taxon>Oscillospiraceae</taxon>
        <taxon>Dysosmobacter</taxon>
    </lineage>
</organism>
<gene>
    <name evidence="2" type="ORF">H8Z83_03110</name>
</gene>
<proteinExistence type="predicted"/>